<protein>
    <recommendedName>
        <fullName evidence="4">DUF4190 domain-containing protein</fullName>
    </recommendedName>
</protein>
<keyword evidence="1" id="KW-0812">Transmembrane</keyword>
<dbReference type="EMBL" id="CP115149">
    <property type="protein sequence ID" value="WBL36099.1"/>
    <property type="molecule type" value="Genomic_DNA"/>
</dbReference>
<reference evidence="2 3" key="1">
    <citation type="journal article" date="2023" name="ISME J.">
        <title>Thermophilic Dehalococcoidia with unusual traits shed light on an unexpected past.</title>
        <authorList>
            <person name="Palmer M."/>
            <person name="Covington J.K."/>
            <person name="Zhou E.M."/>
            <person name="Thomas S.C."/>
            <person name="Habib N."/>
            <person name="Seymour C.O."/>
            <person name="Lai D."/>
            <person name="Johnston J."/>
            <person name="Hashimi A."/>
            <person name="Jiao J.Y."/>
            <person name="Muok A.R."/>
            <person name="Liu L."/>
            <person name="Xian W.D."/>
            <person name="Zhi X.Y."/>
            <person name="Li M.M."/>
            <person name="Silva L.P."/>
            <person name="Bowen B.P."/>
            <person name="Louie K."/>
            <person name="Briegel A."/>
            <person name="Pett-Ridge J."/>
            <person name="Weber P.K."/>
            <person name="Tocheva E.I."/>
            <person name="Woyke T."/>
            <person name="Northen T.R."/>
            <person name="Mayali X."/>
            <person name="Li W.J."/>
            <person name="Hedlund B.P."/>
        </authorList>
    </citation>
    <scope>NUCLEOTIDE SEQUENCE [LARGE SCALE GENOMIC DNA]</scope>
    <source>
        <strain evidence="2 3">YIM 72310</strain>
    </source>
</reference>
<evidence type="ECO:0008006" key="4">
    <source>
        <dbReference type="Google" id="ProtNLM"/>
    </source>
</evidence>
<gene>
    <name evidence="2" type="ORF">O0235_00255</name>
</gene>
<feature type="transmembrane region" description="Helical" evidence="1">
    <location>
        <begin position="41"/>
        <end position="65"/>
    </location>
</feature>
<sequence>MAAFLPFLISAMSLGVINLLIFLGSAVIITIPVFATRGRTQAIWAAVSGSILLVEAAVLVTLVVLTSQGRIFS</sequence>
<keyword evidence="1" id="KW-0472">Membrane</keyword>
<dbReference type="RefSeq" id="WP_270056624.1">
    <property type="nucleotide sequence ID" value="NZ_CP115149.1"/>
</dbReference>
<evidence type="ECO:0000256" key="1">
    <source>
        <dbReference type="SAM" id="Phobius"/>
    </source>
</evidence>
<proteinExistence type="predicted"/>
<feature type="transmembrane region" description="Helical" evidence="1">
    <location>
        <begin position="7"/>
        <end position="35"/>
    </location>
</feature>
<evidence type="ECO:0000313" key="2">
    <source>
        <dbReference type="EMBL" id="WBL36099.1"/>
    </source>
</evidence>
<keyword evidence="3" id="KW-1185">Reference proteome</keyword>
<evidence type="ECO:0000313" key="3">
    <source>
        <dbReference type="Proteomes" id="UP001212803"/>
    </source>
</evidence>
<keyword evidence="1" id="KW-1133">Transmembrane helix</keyword>
<name>A0ABY7M6F7_9CHLR</name>
<organism evidence="2 3">
    <name type="scientific">Tepidiforma flava</name>
    <dbReference type="NCBI Taxonomy" id="3004094"/>
    <lineage>
        <taxon>Bacteria</taxon>
        <taxon>Bacillati</taxon>
        <taxon>Chloroflexota</taxon>
        <taxon>Tepidiformia</taxon>
        <taxon>Tepidiformales</taxon>
        <taxon>Tepidiformaceae</taxon>
        <taxon>Tepidiforma</taxon>
    </lineage>
</organism>
<dbReference type="Proteomes" id="UP001212803">
    <property type="component" value="Chromosome"/>
</dbReference>
<accession>A0ABY7M6F7</accession>